<evidence type="ECO:0000313" key="2">
    <source>
        <dbReference type="Proteomes" id="UP000750711"/>
    </source>
</evidence>
<name>A0A9P8II73_9PEZI</name>
<organism evidence="1 2">
    <name type="scientific">Trichoglossum hirsutum</name>
    <dbReference type="NCBI Taxonomy" id="265104"/>
    <lineage>
        <taxon>Eukaryota</taxon>
        <taxon>Fungi</taxon>
        <taxon>Dikarya</taxon>
        <taxon>Ascomycota</taxon>
        <taxon>Pezizomycotina</taxon>
        <taxon>Geoglossomycetes</taxon>
        <taxon>Geoglossales</taxon>
        <taxon>Geoglossaceae</taxon>
        <taxon>Trichoglossum</taxon>
    </lineage>
</organism>
<protein>
    <recommendedName>
        <fullName evidence="3">Fungal N-terminal domain-containing protein</fullName>
    </recommendedName>
</protein>
<evidence type="ECO:0000313" key="1">
    <source>
        <dbReference type="EMBL" id="KAH0551362.1"/>
    </source>
</evidence>
<accession>A0A9P8II73</accession>
<dbReference type="PANTHER" id="PTHR38886:SF1">
    <property type="entry name" value="NACHT-NTPASE AND P-LOOP NTPASES N-TERMINAL DOMAIN-CONTAINING PROTEIN"/>
    <property type="match status" value="1"/>
</dbReference>
<proteinExistence type="predicted"/>
<dbReference type="PANTHER" id="PTHR38886">
    <property type="entry name" value="SESA DOMAIN-CONTAINING PROTEIN"/>
    <property type="match status" value="1"/>
</dbReference>
<dbReference type="AlphaFoldDB" id="A0A9P8II73"/>
<evidence type="ECO:0008006" key="3">
    <source>
        <dbReference type="Google" id="ProtNLM"/>
    </source>
</evidence>
<reference evidence="1" key="1">
    <citation type="submission" date="2021-03" db="EMBL/GenBank/DDBJ databases">
        <title>Comparative genomics and phylogenomic investigation of the class Geoglossomycetes provide insights into ecological specialization and systematics.</title>
        <authorList>
            <person name="Melie T."/>
            <person name="Pirro S."/>
            <person name="Miller A.N."/>
            <person name="Quandt A."/>
        </authorList>
    </citation>
    <scope>NUCLEOTIDE SEQUENCE</scope>
    <source>
        <strain evidence="1">CAQ_001_2017</strain>
    </source>
</reference>
<dbReference type="Proteomes" id="UP000750711">
    <property type="component" value="Unassembled WGS sequence"/>
</dbReference>
<dbReference type="EMBL" id="JAGHQM010002086">
    <property type="protein sequence ID" value="KAH0551362.1"/>
    <property type="molecule type" value="Genomic_DNA"/>
</dbReference>
<comment type="caution">
    <text evidence="1">The sequence shown here is derived from an EMBL/GenBank/DDBJ whole genome shotgun (WGS) entry which is preliminary data.</text>
</comment>
<keyword evidence="2" id="KW-1185">Reference proteome</keyword>
<gene>
    <name evidence="1" type="ORF">GP486_007423</name>
</gene>
<sequence length="164" mass="18375">MLPQIGDFIAIASLAAKAANALDSSRGSKFEFTSLLNSMKALGQAMLRAEALCMECHTSSFNAHNDPHRAGLLHDIAADIASERKECEALVSHFLKSFKSYHAAFVGSPNEKMRRGFKELTWIWRKEEAAMLEKQLDGHVQTMQLHLWTFYQWVLRCEGSCKGG</sequence>